<dbReference type="Proteomes" id="UP000887116">
    <property type="component" value="Unassembled WGS sequence"/>
</dbReference>
<organism evidence="1 2">
    <name type="scientific">Trichonephila clavata</name>
    <name type="common">Joro spider</name>
    <name type="synonym">Nephila clavata</name>
    <dbReference type="NCBI Taxonomy" id="2740835"/>
    <lineage>
        <taxon>Eukaryota</taxon>
        <taxon>Metazoa</taxon>
        <taxon>Ecdysozoa</taxon>
        <taxon>Arthropoda</taxon>
        <taxon>Chelicerata</taxon>
        <taxon>Arachnida</taxon>
        <taxon>Araneae</taxon>
        <taxon>Araneomorphae</taxon>
        <taxon>Entelegynae</taxon>
        <taxon>Araneoidea</taxon>
        <taxon>Nephilidae</taxon>
        <taxon>Trichonephila</taxon>
    </lineage>
</organism>
<dbReference type="AlphaFoldDB" id="A0A8X6F689"/>
<dbReference type="EMBL" id="BMAO01030978">
    <property type="protein sequence ID" value="GFQ71527.1"/>
    <property type="molecule type" value="Genomic_DNA"/>
</dbReference>
<dbReference type="OrthoDB" id="10060618at2759"/>
<evidence type="ECO:0000313" key="2">
    <source>
        <dbReference type="Proteomes" id="UP000887116"/>
    </source>
</evidence>
<evidence type="ECO:0000313" key="1">
    <source>
        <dbReference type="EMBL" id="GFQ71527.1"/>
    </source>
</evidence>
<accession>A0A8X6F689</accession>
<gene>
    <name evidence="1" type="ORF">TNCT_25081</name>
</gene>
<name>A0A8X6F689_TRICU</name>
<keyword evidence="2" id="KW-1185">Reference proteome</keyword>
<sequence>MYAGKHTIEIATFIAVWICNEGFIPILKILTLMGIKIAPEAHTFDVKLDNIRVERSEIRASDASKEVRNAPLELRKIRFLK</sequence>
<protein>
    <submittedName>
        <fullName evidence="1">Uncharacterized protein</fullName>
    </submittedName>
</protein>
<proteinExistence type="predicted"/>
<reference evidence="1" key="1">
    <citation type="submission" date="2020-07" db="EMBL/GenBank/DDBJ databases">
        <title>Multicomponent nature underlies the extraordinary mechanical properties of spider dragline silk.</title>
        <authorList>
            <person name="Kono N."/>
            <person name="Nakamura H."/>
            <person name="Mori M."/>
            <person name="Yoshida Y."/>
            <person name="Ohtoshi R."/>
            <person name="Malay A.D."/>
            <person name="Moran D.A.P."/>
            <person name="Tomita M."/>
            <person name="Numata K."/>
            <person name="Arakawa K."/>
        </authorList>
    </citation>
    <scope>NUCLEOTIDE SEQUENCE</scope>
</reference>
<comment type="caution">
    <text evidence="1">The sequence shown here is derived from an EMBL/GenBank/DDBJ whole genome shotgun (WGS) entry which is preliminary data.</text>
</comment>